<sequence>MSSRRPSQKERFGTWASLPCYGCRKARWDGDASSSENSSEELASTLSWGDGISELNHWTVGQKGELRSKSSDSQTGREVRSKASFDQGNFYLDIILKAGPFLFRTDKDFEISTVLRLLYNALNSCLWADDACAGLAMLSSLGWLVCFWVRTDMLGTVLSGQPAFTGSIVIWMDDILALAVVWLSRMSFILSLVRISPPRLSIVRKLPFLESMLFLLMWGLLLAERIYYFHGRTSSGMDTEGQQFWGEIIRVTVLASETISNVVMAVTLTFRVMAGSAIGVHRRRLLLLLFSGLTIVVATSIIHTVFWVHGSAPLRRDLTAIIQVKYSFSASILHHLGKYVQPGLSLIFADFAVAAIRLCRTYSIAYPGHFGVEVSRSPVIHLNETRGRQIGLQCRTPQTGNLVRMGLQTGFDSKSHTSKVEDSAKVLPEVNLQMSVSLTQITQRSCIGAIEPSSSKSLPAAAIAKDAGNPAEPCMEGTSCFAAWVLVSTLFPSLRANGFRKGAHQSNLEVDPRDWGVGAFYVVLLLDLQVEHAGDAIRASRTMI</sequence>
<proteinExistence type="predicted"/>
<keyword evidence="1" id="KW-0472">Membrane</keyword>
<keyword evidence="3" id="KW-1185">Reference proteome</keyword>
<dbReference type="EMBL" id="JAUEPU010000021">
    <property type="protein sequence ID" value="KAK0494256.1"/>
    <property type="molecule type" value="Genomic_DNA"/>
</dbReference>
<dbReference type="Proteomes" id="UP001175228">
    <property type="component" value="Unassembled WGS sequence"/>
</dbReference>
<protein>
    <submittedName>
        <fullName evidence="2">Uncharacterized protein</fullName>
    </submittedName>
</protein>
<reference evidence="2" key="1">
    <citation type="submission" date="2023-06" db="EMBL/GenBank/DDBJ databases">
        <authorList>
            <consortium name="Lawrence Berkeley National Laboratory"/>
            <person name="Ahrendt S."/>
            <person name="Sahu N."/>
            <person name="Indic B."/>
            <person name="Wong-Bajracharya J."/>
            <person name="Merenyi Z."/>
            <person name="Ke H.-M."/>
            <person name="Monk M."/>
            <person name="Kocsube S."/>
            <person name="Drula E."/>
            <person name="Lipzen A."/>
            <person name="Balint B."/>
            <person name="Henrissat B."/>
            <person name="Andreopoulos B."/>
            <person name="Martin F.M."/>
            <person name="Harder C.B."/>
            <person name="Rigling D."/>
            <person name="Ford K.L."/>
            <person name="Foster G.D."/>
            <person name="Pangilinan J."/>
            <person name="Papanicolaou A."/>
            <person name="Barry K."/>
            <person name="LaButti K."/>
            <person name="Viragh M."/>
            <person name="Koriabine M."/>
            <person name="Yan M."/>
            <person name="Riley R."/>
            <person name="Champramary S."/>
            <person name="Plett K.L."/>
            <person name="Tsai I.J."/>
            <person name="Slot J."/>
            <person name="Sipos G."/>
            <person name="Plett J."/>
            <person name="Nagy L.G."/>
            <person name="Grigoriev I.V."/>
        </authorList>
    </citation>
    <scope>NUCLEOTIDE SEQUENCE</scope>
    <source>
        <strain evidence="2">HWK02</strain>
    </source>
</reference>
<name>A0AA39Q2M2_9AGAR</name>
<accession>A0AA39Q2M2</accession>
<organism evidence="2 3">
    <name type="scientific">Armillaria luteobubalina</name>
    <dbReference type="NCBI Taxonomy" id="153913"/>
    <lineage>
        <taxon>Eukaryota</taxon>
        <taxon>Fungi</taxon>
        <taxon>Dikarya</taxon>
        <taxon>Basidiomycota</taxon>
        <taxon>Agaricomycotina</taxon>
        <taxon>Agaricomycetes</taxon>
        <taxon>Agaricomycetidae</taxon>
        <taxon>Agaricales</taxon>
        <taxon>Marasmiineae</taxon>
        <taxon>Physalacriaceae</taxon>
        <taxon>Armillaria</taxon>
    </lineage>
</organism>
<feature type="transmembrane region" description="Helical" evidence="1">
    <location>
        <begin position="206"/>
        <end position="228"/>
    </location>
</feature>
<feature type="transmembrane region" description="Helical" evidence="1">
    <location>
        <begin position="131"/>
        <end position="151"/>
    </location>
</feature>
<evidence type="ECO:0000256" key="1">
    <source>
        <dbReference type="SAM" id="Phobius"/>
    </source>
</evidence>
<gene>
    <name evidence="2" type="ORF">EDD18DRAFT_1107283</name>
</gene>
<evidence type="ECO:0000313" key="3">
    <source>
        <dbReference type="Proteomes" id="UP001175228"/>
    </source>
</evidence>
<evidence type="ECO:0000313" key="2">
    <source>
        <dbReference type="EMBL" id="KAK0494256.1"/>
    </source>
</evidence>
<dbReference type="AlphaFoldDB" id="A0AA39Q2M2"/>
<comment type="caution">
    <text evidence="2">The sequence shown here is derived from an EMBL/GenBank/DDBJ whole genome shotgun (WGS) entry which is preliminary data.</text>
</comment>
<keyword evidence="1" id="KW-1133">Transmembrane helix</keyword>
<keyword evidence="1" id="KW-0812">Transmembrane</keyword>
<feature type="transmembrane region" description="Helical" evidence="1">
    <location>
        <begin position="285"/>
        <end position="308"/>
    </location>
</feature>
<feature type="transmembrane region" description="Helical" evidence="1">
    <location>
        <begin position="248"/>
        <end position="273"/>
    </location>
</feature>
<feature type="transmembrane region" description="Helical" evidence="1">
    <location>
        <begin position="163"/>
        <end position="185"/>
    </location>
</feature>